<dbReference type="Proteomes" id="UP000011131">
    <property type="component" value="Chromosome"/>
</dbReference>
<dbReference type="PANTHER" id="PTHR13887">
    <property type="entry name" value="GLUTATHIONE S-TRANSFERASE KAPPA"/>
    <property type="match status" value="1"/>
</dbReference>
<dbReference type="AlphaFoldDB" id="L7UG35"/>
<name>L7UG35_MYXSD</name>
<keyword evidence="9" id="KW-1185">Reference proteome</keyword>
<dbReference type="InterPro" id="IPR013766">
    <property type="entry name" value="Thioredoxin_domain"/>
</dbReference>
<dbReference type="PATRIC" id="fig|1278073.3.peg.5770"/>
<evidence type="ECO:0000313" key="8">
    <source>
        <dbReference type="EMBL" id="AGC46968.1"/>
    </source>
</evidence>
<gene>
    <name evidence="8" type="ordered locus">MYSTI_05691</name>
</gene>
<dbReference type="KEGG" id="msd:MYSTI_05691"/>
<feature type="compositionally biased region" description="Pro residues" evidence="6">
    <location>
        <begin position="67"/>
        <end position="84"/>
    </location>
</feature>
<dbReference type="Gene3D" id="3.40.30.10">
    <property type="entry name" value="Glutaredoxin"/>
    <property type="match status" value="1"/>
</dbReference>
<feature type="domain" description="Thioredoxin" evidence="7">
    <location>
        <begin position="146"/>
        <end position="307"/>
    </location>
</feature>
<keyword evidence="2" id="KW-0732">Signal</keyword>
<dbReference type="InterPro" id="IPR036249">
    <property type="entry name" value="Thioredoxin-like_sf"/>
</dbReference>
<dbReference type="HOGENOM" id="CLU_064945_0_0_7"/>
<dbReference type="STRING" id="1278073.MYSTI_05691"/>
<protein>
    <submittedName>
        <fullName evidence="8">Thioredoxin domain-containing protein</fullName>
    </submittedName>
</protein>
<evidence type="ECO:0000259" key="7">
    <source>
        <dbReference type="PROSITE" id="PS51352"/>
    </source>
</evidence>
<evidence type="ECO:0000256" key="2">
    <source>
        <dbReference type="ARBA" id="ARBA00022729"/>
    </source>
</evidence>
<dbReference type="eggNOG" id="COG1651">
    <property type="taxonomic scope" value="Bacteria"/>
</dbReference>
<organism evidence="8 9">
    <name type="scientific">Myxococcus stipitatus (strain DSM 14675 / JCM 12634 / Mx s8)</name>
    <dbReference type="NCBI Taxonomy" id="1278073"/>
    <lineage>
        <taxon>Bacteria</taxon>
        <taxon>Pseudomonadati</taxon>
        <taxon>Myxococcota</taxon>
        <taxon>Myxococcia</taxon>
        <taxon>Myxococcales</taxon>
        <taxon>Cystobacterineae</taxon>
        <taxon>Myxococcaceae</taxon>
        <taxon>Myxococcus</taxon>
    </lineage>
</organism>
<dbReference type="EMBL" id="CP004025">
    <property type="protein sequence ID" value="AGC46968.1"/>
    <property type="molecule type" value="Genomic_DNA"/>
</dbReference>
<dbReference type="Pfam" id="PF13462">
    <property type="entry name" value="Thioredoxin_4"/>
    <property type="match status" value="1"/>
</dbReference>
<evidence type="ECO:0000256" key="6">
    <source>
        <dbReference type="SAM" id="MobiDB-lite"/>
    </source>
</evidence>
<dbReference type="InterPro" id="IPR012336">
    <property type="entry name" value="Thioredoxin-like_fold"/>
</dbReference>
<feature type="region of interest" description="Disordered" evidence="6">
    <location>
        <begin position="60"/>
        <end position="92"/>
    </location>
</feature>
<evidence type="ECO:0000256" key="5">
    <source>
        <dbReference type="ARBA" id="ARBA00023284"/>
    </source>
</evidence>
<evidence type="ECO:0000256" key="4">
    <source>
        <dbReference type="ARBA" id="ARBA00023157"/>
    </source>
</evidence>
<reference evidence="8 9" key="1">
    <citation type="journal article" date="2013" name="Genome Announc.">
        <title>Complete genome sequence of Myxococcus stipitatus strain DSM 14675, a fruiting myxobacterium.</title>
        <authorList>
            <person name="Huntley S."/>
            <person name="Kneip S."/>
            <person name="Treuner-Lange A."/>
            <person name="Sogaard-Andersen L."/>
        </authorList>
    </citation>
    <scope>NUCLEOTIDE SEQUENCE [LARGE SCALE GENOMIC DNA]</scope>
    <source>
        <strain evidence="9">DSM 14675 / JCM 12634 / Mx s8</strain>
    </source>
</reference>
<evidence type="ECO:0000256" key="3">
    <source>
        <dbReference type="ARBA" id="ARBA00023002"/>
    </source>
</evidence>
<keyword evidence="3" id="KW-0560">Oxidoreductase</keyword>
<comment type="similarity">
    <text evidence="1">Belongs to the thioredoxin family. DsbA subfamily.</text>
</comment>
<keyword evidence="5" id="KW-0676">Redox-active center</keyword>
<accession>L7UG35</accession>
<dbReference type="SUPFAM" id="SSF52833">
    <property type="entry name" value="Thioredoxin-like"/>
    <property type="match status" value="1"/>
</dbReference>
<evidence type="ECO:0000313" key="9">
    <source>
        <dbReference type="Proteomes" id="UP000011131"/>
    </source>
</evidence>
<proteinExistence type="inferred from homology"/>
<dbReference type="GO" id="GO:0016491">
    <property type="term" value="F:oxidoreductase activity"/>
    <property type="evidence" value="ECO:0007669"/>
    <property type="project" value="UniProtKB-KW"/>
</dbReference>
<dbReference type="PANTHER" id="PTHR13887:SF14">
    <property type="entry name" value="DISULFIDE BOND FORMATION PROTEIN D"/>
    <property type="match status" value="1"/>
</dbReference>
<sequence>MWRSRTLGMRGECPPCQGLRCFTSPARVAKTRRVLLSCWKRVIPLLAAVALTGWGCKNPEGSAPTSTPAPAPAPAPAAPPPPVEPAAAASDPSAVLSGIPGMDFSSLSSTSKRELATVLSDEFCYCGCPHTLGACLKSHTGCRHAKRMARVAARMVSEGSPGTEVIIQLSQYYGSFREQRSQFKVDERMCMGSASAPVTVVEFSDFECPYCAKARPILEGFAKKNASQVRFCYLPFPLSMHVNAVPAAQAALWARDQGKFWQMHDALFEQQENLKPEALPALAKKLGLDGDKLAAVLKSDAYKQELEGFRAQGRAAGLSGTPSVYFNGRSVDLSFVQEELLQHSLEDELEWQSNKNAWAAD</sequence>
<dbReference type="PROSITE" id="PS51352">
    <property type="entry name" value="THIOREDOXIN_2"/>
    <property type="match status" value="1"/>
</dbReference>
<keyword evidence="4" id="KW-1015">Disulfide bond</keyword>
<evidence type="ECO:0000256" key="1">
    <source>
        <dbReference type="ARBA" id="ARBA00005791"/>
    </source>
</evidence>